<sequence>MSKWFETSRGLQQGAKNLRSYIDRVRQSDRAEDGVIVLTNHRPEAAINLKGFTLLVAVFLAFKGFVIAYLGLDVYSAAIQKLEYGSLLEQAGAFIMRPDVVSQAVAGQLLPIVR</sequence>
<feature type="transmembrane region" description="Helical" evidence="1">
    <location>
        <begin position="52"/>
        <end position="72"/>
    </location>
</feature>
<evidence type="ECO:0000313" key="3">
    <source>
        <dbReference type="Proteomes" id="UP000325785"/>
    </source>
</evidence>
<dbReference type="OrthoDB" id="7866534at2"/>
<dbReference type="AlphaFoldDB" id="A0A5P3A6X4"/>
<evidence type="ECO:0000256" key="1">
    <source>
        <dbReference type="SAM" id="Phobius"/>
    </source>
</evidence>
<evidence type="ECO:0000313" key="2">
    <source>
        <dbReference type="EMBL" id="QEW24464.1"/>
    </source>
</evidence>
<name>A0A5P3A6X4_9RHOB</name>
<keyword evidence="1" id="KW-0472">Membrane</keyword>
<reference evidence="2 3" key="1">
    <citation type="submission" date="2018-08" db="EMBL/GenBank/DDBJ databases">
        <title>Genetic Globetrotter - A new plasmid hitch-hiking vast phylogenetic and geographic distances.</title>
        <authorList>
            <person name="Vollmers J."/>
            <person name="Petersen J."/>
        </authorList>
    </citation>
    <scope>NUCLEOTIDE SEQUENCE [LARGE SCALE GENOMIC DNA]</scope>
    <source>
        <strain evidence="2 3">DSM 26383</strain>
    </source>
</reference>
<organism evidence="2 3">
    <name type="scientific">Roseovarius indicus</name>
    <dbReference type="NCBI Taxonomy" id="540747"/>
    <lineage>
        <taxon>Bacteria</taxon>
        <taxon>Pseudomonadati</taxon>
        <taxon>Pseudomonadota</taxon>
        <taxon>Alphaproteobacteria</taxon>
        <taxon>Rhodobacterales</taxon>
        <taxon>Roseobacteraceae</taxon>
        <taxon>Roseovarius</taxon>
    </lineage>
</organism>
<dbReference type="KEGG" id="rid:RIdsm_00243"/>
<dbReference type="EMBL" id="CP031598">
    <property type="protein sequence ID" value="QEW24464.1"/>
    <property type="molecule type" value="Genomic_DNA"/>
</dbReference>
<gene>
    <name evidence="2" type="ORF">RIdsm_00243</name>
</gene>
<proteinExistence type="predicted"/>
<dbReference type="Proteomes" id="UP000325785">
    <property type="component" value="Chromosome"/>
</dbReference>
<keyword evidence="1" id="KW-1133">Transmembrane helix</keyword>
<keyword evidence="1" id="KW-0812">Transmembrane</keyword>
<accession>A0A5P3A6X4</accession>
<protein>
    <submittedName>
        <fullName evidence="2">Uncharacterized protein</fullName>
    </submittedName>
</protein>
<dbReference type="RefSeq" id="WP_057816418.1">
    <property type="nucleotide sequence ID" value="NZ_CP031598.1"/>
</dbReference>